<dbReference type="EMBL" id="LXEV01000020">
    <property type="protein sequence ID" value="OAT47484.1"/>
    <property type="molecule type" value="Genomic_DNA"/>
</dbReference>
<dbReference type="AlphaFoldDB" id="A0AAJ3LUL3"/>
<reference evidence="1 2" key="1">
    <citation type="submission" date="2016-04" db="EMBL/GenBank/DDBJ databases">
        <title>ATOL: Assembling a taxonomically balanced genome-scale reconstruction of the evolutionary history of the Enterobacteriaceae.</title>
        <authorList>
            <person name="Plunkett G.III."/>
            <person name="Neeno-Eckwall E.C."/>
            <person name="Glasner J.D."/>
            <person name="Perna N.T."/>
        </authorList>
    </citation>
    <scope>NUCLEOTIDE SEQUENCE [LARGE SCALE GENOMIC DNA]</scope>
    <source>
        <strain evidence="1 2">ATCC 700826</strain>
    </source>
</reference>
<organism evidence="1 2">
    <name type="scientific">Proteus hauseri ATCC 700826</name>
    <dbReference type="NCBI Taxonomy" id="1354271"/>
    <lineage>
        <taxon>Bacteria</taxon>
        <taxon>Pseudomonadati</taxon>
        <taxon>Pseudomonadota</taxon>
        <taxon>Gammaproteobacteria</taxon>
        <taxon>Enterobacterales</taxon>
        <taxon>Morganellaceae</taxon>
        <taxon>Proteus</taxon>
    </lineage>
</organism>
<accession>A0AAJ3LUL3</accession>
<name>A0AAJ3LUL3_PROHU</name>
<gene>
    <name evidence="1" type="ORF">M997_1563</name>
</gene>
<proteinExistence type="predicted"/>
<evidence type="ECO:0000313" key="2">
    <source>
        <dbReference type="Proteomes" id="UP000078250"/>
    </source>
</evidence>
<comment type="caution">
    <text evidence="1">The sequence shown here is derived from an EMBL/GenBank/DDBJ whole genome shotgun (WGS) entry which is preliminary data.</text>
</comment>
<dbReference type="Proteomes" id="UP000078250">
    <property type="component" value="Unassembled WGS sequence"/>
</dbReference>
<protein>
    <submittedName>
        <fullName evidence="1">Uncharacterized protein</fullName>
    </submittedName>
</protein>
<sequence length="38" mass="4255">MKRIFMGLLSTISIGAIAKNAEGNKYPNFSKNLNRQNN</sequence>
<evidence type="ECO:0000313" key="1">
    <source>
        <dbReference type="EMBL" id="OAT47484.1"/>
    </source>
</evidence>
<keyword evidence="2" id="KW-1185">Reference proteome</keyword>